<name>A0A1H9YJ95_9BACI</name>
<dbReference type="InterPro" id="IPR009351">
    <property type="entry name" value="AlkZ-like"/>
</dbReference>
<dbReference type="OrthoDB" id="2085987at2"/>
<keyword evidence="2" id="KW-1185">Reference proteome</keyword>
<dbReference type="Pfam" id="PF06224">
    <property type="entry name" value="AlkZ-like"/>
    <property type="match status" value="1"/>
</dbReference>
<dbReference type="EMBL" id="FOHJ01000001">
    <property type="protein sequence ID" value="SES68651.1"/>
    <property type="molecule type" value="Genomic_DNA"/>
</dbReference>
<gene>
    <name evidence="1" type="ORF">SAMN05421676_101174</name>
</gene>
<dbReference type="AlphaFoldDB" id="A0A1H9YJ95"/>
<accession>A0A1H9YJ95</accession>
<organism evidence="1 2">
    <name type="scientific">Salinibacillus kushneri</name>
    <dbReference type="NCBI Taxonomy" id="237682"/>
    <lineage>
        <taxon>Bacteria</taxon>
        <taxon>Bacillati</taxon>
        <taxon>Bacillota</taxon>
        <taxon>Bacilli</taxon>
        <taxon>Bacillales</taxon>
        <taxon>Bacillaceae</taxon>
        <taxon>Salinibacillus</taxon>
    </lineage>
</organism>
<sequence>MERVDKQTILYERMKKQGLLEPLEDPADFDGYKKLFKLLQPVAPVHNSRPGDPPKLVHRTLFNDSLVTSTLRQKHQIVKARFQGGRVGYVFEEDLKLYTRVFQKPLKRIDSIHEDILGTIRNMSGISKDKLKEELSYSAKDITKALTKLQEACLVYENQIDTDWDTGWFDFSEEWFEVPEQTDESVEKVLLNFLDSMVFANLDQIKSWSHLKKNLLKRILQQLIAKKLMVEVSIEGLGTGYMRTDKVEFAHRKVPKSVFMLDKSDILVRTHLDELKTLYKGQEVLQYLLIDGEFQGAVLGHWRIGPHDIDDVTLSLKPEQANIRKDEIIKAIRQYYTPKRTKILKFNGENI</sequence>
<evidence type="ECO:0000313" key="1">
    <source>
        <dbReference type="EMBL" id="SES68651.1"/>
    </source>
</evidence>
<dbReference type="RefSeq" id="WP_093131019.1">
    <property type="nucleotide sequence ID" value="NZ_FOHJ01000001.1"/>
</dbReference>
<evidence type="ECO:0008006" key="3">
    <source>
        <dbReference type="Google" id="ProtNLM"/>
    </source>
</evidence>
<dbReference type="Proteomes" id="UP000199095">
    <property type="component" value="Unassembled WGS sequence"/>
</dbReference>
<evidence type="ECO:0000313" key="2">
    <source>
        <dbReference type="Proteomes" id="UP000199095"/>
    </source>
</evidence>
<reference evidence="2" key="1">
    <citation type="submission" date="2016-10" db="EMBL/GenBank/DDBJ databases">
        <authorList>
            <person name="Varghese N."/>
            <person name="Submissions S."/>
        </authorList>
    </citation>
    <scope>NUCLEOTIDE SEQUENCE [LARGE SCALE GENOMIC DNA]</scope>
    <source>
        <strain evidence="2">CGMCC 1.3566</strain>
    </source>
</reference>
<proteinExistence type="predicted"/>
<protein>
    <recommendedName>
        <fullName evidence="3">Winged helix DNA-binding domain-containing protein</fullName>
    </recommendedName>
</protein>